<dbReference type="Proteomes" id="UP001529369">
    <property type="component" value="Unassembled WGS sequence"/>
</dbReference>
<keyword evidence="3" id="KW-1185">Reference proteome</keyword>
<sequence length="114" mass="12457">MAAAPPSSRRDRLIPHFPKLVQMTNEVAYADVWERKAMGKRDRSLITVAALIALGREEQLATHLRRALGNGVTREEIAEVVTHMAIYAGWPAAMTGAQIACDVYEDIDSGKPAA</sequence>
<dbReference type="InterPro" id="IPR052512">
    <property type="entry name" value="4CMD/NDH-1_regulator"/>
</dbReference>
<dbReference type="PANTHER" id="PTHR33570:SF9">
    <property type="entry name" value="BLL4600 PROTEIN"/>
    <property type="match status" value="1"/>
</dbReference>
<evidence type="ECO:0000259" key="1">
    <source>
        <dbReference type="Pfam" id="PF02627"/>
    </source>
</evidence>
<comment type="caution">
    <text evidence="2">The sequence shown here is derived from an EMBL/GenBank/DDBJ whole genome shotgun (WGS) entry which is preliminary data.</text>
</comment>
<evidence type="ECO:0000313" key="2">
    <source>
        <dbReference type="EMBL" id="MDN3563284.1"/>
    </source>
</evidence>
<dbReference type="RefSeq" id="WP_290315023.1">
    <property type="nucleotide sequence ID" value="NZ_JAUFPN010000020.1"/>
</dbReference>
<evidence type="ECO:0000313" key="3">
    <source>
        <dbReference type="Proteomes" id="UP001529369"/>
    </source>
</evidence>
<accession>A0ABT8A0Q6</accession>
<organism evidence="2 3">
    <name type="scientific">Paeniroseomonas aquatica</name>
    <dbReference type="NCBI Taxonomy" id="373043"/>
    <lineage>
        <taxon>Bacteria</taxon>
        <taxon>Pseudomonadati</taxon>
        <taxon>Pseudomonadota</taxon>
        <taxon>Alphaproteobacteria</taxon>
        <taxon>Acetobacterales</taxon>
        <taxon>Acetobacteraceae</taxon>
        <taxon>Paeniroseomonas</taxon>
    </lineage>
</organism>
<dbReference type="InterPro" id="IPR029032">
    <property type="entry name" value="AhpD-like"/>
</dbReference>
<dbReference type="SUPFAM" id="SSF69118">
    <property type="entry name" value="AhpD-like"/>
    <property type="match status" value="1"/>
</dbReference>
<dbReference type="InterPro" id="IPR003779">
    <property type="entry name" value="CMD-like"/>
</dbReference>
<protein>
    <submittedName>
        <fullName evidence="2">Carboxymuconolactone decarboxylase family protein</fullName>
    </submittedName>
</protein>
<dbReference type="Gene3D" id="1.20.1290.10">
    <property type="entry name" value="AhpD-like"/>
    <property type="match status" value="1"/>
</dbReference>
<gene>
    <name evidence="2" type="ORF">QWZ14_02690</name>
</gene>
<proteinExistence type="predicted"/>
<dbReference type="EMBL" id="JAUFPN010000020">
    <property type="protein sequence ID" value="MDN3563284.1"/>
    <property type="molecule type" value="Genomic_DNA"/>
</dbReference>
<reference evidence="3" key="1">
    <citation type="journal article" date="2019" name="Int. J. Syst. Evol. Microbiol.">
        <title>The Global Catalogue of Microorganisms (GCM) 10K type strain sequencing project: providing services to taxonomists for standard genome sequencing and annotation.</title>
        <authorList>
            <consortium name="The Broad Institute Genomics Platform"/>
            <consortium name="The Broad Institute Genome Sequencing Center for Infectious Disease"/>
            <person name="Wu L."/>
            <person name="Ma J."/>
        </authorList>
    </citation>
    <scope>NUCLEOTIDE SEQUENCE [LARGE SCALE GENOMIC DNA]</scope>
    <source>
        <strain evidence="3">CECT 7131</strain>
    </source>
</reference>
<name>A0ABT8A0Q6_9PROT</name>
<dbReference type="Pfam" id="PF02627">
    <property type="entry name" value="CMD"/>
    <property type="match status" value="1"/>
</dbReference>
<feature type="domain" description="Carboxymuconolactone decarboxylase-like" evidence="1">
    <location>
        <begin position="18"/>
        <end position="100"/>
    </location>
</feature>
<dbReference type="PANTHER" id="PTHR33570">
    <property type="entry name" value="4-CARBOXYMUCONOLACTONE DECARBOXYLASE FAMILY PROTEIN"/>
    <property type="match status" value="1"/>
</dbReference>